<evidence type="ECO:0000313" key="5">
    <source>
        <dbReference type="Proteomes" id="UP000031668"/>
    </source>
</evidence>
<dbReference type="PANTHER" id="PTHR23389:SF6">
    <property type="entry name" value="REPLICATION FACTOR C SUBUNIT 1"/>
    <property type="match status" value="1"/>
</dbReference>
<dbReference type="InterPro" id="IPR008921">
    <property type="entry name" value="DNA_pol3_clamp-load_cplx_C"/>
</dbReference>
<keyword evidence="1" id="KW-0235">DNA replication</keyword>
<evidence type="ECO:0000256" key="2">
    <source>
        <dbReference type="SAM" id="MobiDB-lite"/>
    </source>
</evidence>
<gene>
    <name evidence="4" type="ORF">RF11_02180</name>
</gene>
<dbReference type="SUPFAM" id="SSF48019">
    <property type="entry name" value="post-AAA+ oligomerization domain-like"/>
    <property type="match status" value="1"/>
</dbReference>
<dbReference type="GO" id="GO:0003677">
    <property type="term" value="F:DNA binding"/>
    <property type="evidence" value="ECO:0007669"/>
    <property type="project" value="InterPro"/>
</dbReference>
<dbReference type="OrthoDB" id="446168at2759"/>
<dbReference type="GO" id="GO:0005663">
    <property type="term" value="C:DNA replication factor C complex"/>
    <property type="evidence" value="ECO:0007669"/>
    <property type="project" value="InterPro"/>
</dbReference>
<feature type="region of interest" description="Disordered" evidence="2">
    <location>
        <begin position="176"/>
        <end position="232"/>
    </location>
</feature>
<dbReference type="GO" id="GO:0006260">
    <property type="term" value="P:DNA replication"/>
    <property type="evidence" value="ECO:0007669"/>
    <property type="project" value="UniProtKB-KW"/>
</dbReference>
<name>A0A0C2J6N2_THEKT</name>
<feature type="domain" description="DNA replication factor RFC1 C-terminal" evidence="3">
    <location>
        <begin position="17"/>
        <end position="167"/>
    </location>
</feature>
<dbReference type="EMBL" id="JWZT01000806">
    <property type="protein sequence ID" value="KII73479.1"/>
    <property type="molecule type" value="Genomic_DNA"/>
</dbReference>
<proteinExistence type="predicted"/>
<comment type="caution">
    <text evidence="4">The sequence shown here is derived from an EMBL/GenBank/DDBJ whole genome shotgun (WGS) entry which is preliminary data.</text>
</comment>
<organism evidence="4 5">
    <name type="scientific">Thelohanellus kitauei</name>
    <name type="common">Myxosporean</name>
    <dbReference type="NCBI Taxonomy" id="669202"/>
    <lineage>
        <taxon>Eukaryota</taxon>
        <taxon>Metazoa</taxon>
        <taxon>Cnidaria</taxon>
        <taxon>Myxozoa</taxon>
        <taxon>Myxosporea</taxon>
        <taxon>Bivalvulida</taxon>
        <taxon>Platysporina</taxon>
        <taxon>Myxobolidae</taxon>
        <taxon>Thelohanellus</taxon>
    </lineage>
</organism>
<dbReference type="GO" id="GO:0003689">
    <property type="term" value="F:DNA clamp loader activity"/>
    <property type="evidence" value="ECO:0007669"/>
    <property type="project" value="InterPro"/>
</dbReference>
<feature type="compositionally biased region" description="Acidic residues" evidence="2">
    <location>
        <begin position="188"/>
        <end position="203"/>
    </location>
</feature>
<accession>A0A0C2J6N2</accession>
<sequence>MCCLEKLSSIRSASESISQADICDKKIRGTNNWSLLPTQAVLSVVVPTDYVAGSIIGQIRFPQWLGKNSSTTKSKNVVKQIIQHSRLKCDATGRSFVLDFLPHFNRVFYLPILCTSEGVNQVMTLMDNYDIIKEDWDNMVELYQWTSLKLEPLQTKTKTALTRTINKHSHVLPYSLSGDQRTKRSADDEYIEENEDASEEDAEPVVQTTISKTRVTKQGGPGRKSRKLKTAS</sequence>
<evidence type="ECO:0000259" key="3">
    <source>
        <dbReference type="Pfam" id="PF08519"/>
    </source>
</evidence>
<feature type="compositionally biased region" description="Basic residues" evidence="2">
    <location>
        <begin position="223"/>
        <end position="232"/>
    </location>
</feature>
<protein>
    <submittedName>
        <fullName evidence="4">Replication factor C subunit 1</fullName>
    </submittedName>
</protein>
<reference evidence="4 5" key="1">
    <citation type="journal article" date="2014" name="Genome Biol. Evol.">
        <title>The genome of the myxosporean Thelohanellus kitauei shows adaptations to nutrient acquisition within its fish host.</title>
        <authorList>
            <person name="Yang Y."/>
            <person name="Xiong J."/>
            <person name="Zhou Z."/>
            <person name="Huo F."/>
            <person name="Miao W."/>
            <person name="Ran C."/>
            <person name="Liu Y."/>
            <person name="Zhang J."/>
            <person name="Feng J."/>
            <person name="Wang M."/>
            <person name="Wang M."/>
            <person name="Wang L."/>
            <person name="Yao B."/>
        </authorList>
    </citation>
    <scope>NUCLEOTIDE SEQUENCE [LARGE SCALE GENOMIC DNA]</scope>
    <source>
        <strain evidence="4">Wuqing</strain>
    </source>
</reference>
<dbReference type="Pfam" id="PF08519">
    <property type="entry name" value="RFC1"/>
    <property type="match status" value="1"/>
</dbReference>
<dbReference type="PANTHER" id="PTHR23389">
    <property type="entry name" value="CHROMOSOME TRANSMISSION FIDELITY FACTOR 18"/>
    <property type="match status" value="1"/>
</dbReference>
<dbReference type="GO" id="GO:0005634">
    <property type="term" value="C:nucleus"/>
    <property type="evidence" value="ECO:0007669"/>
    <property type="project" value="TreeGrafter"/>
</dbReference>
<evidence type="ECO:0000256" key="1">
    <source>
        <dbReference type="ARBA" id="ARBA00022705"/>
    </source>
</evidence>
<keyword evidence="5" id="KW-1185">Reference proteome</keyword>
<evidence type="ECO:0000313" key="4">
    <source>
        <dbReference type="EMBL" id="KII73479.1"/>
    </source>
</evidence>
<dbReference type="GO" id="GO:0005524">
    <property type="term" value="F:ATP binding"/>
    <property type="evidence" value="ECO:0007669"/>
    <property type="project" value="InterPro"/>
</dbReference>
<dbReference type="AlphaFoldDB" id="A0A0C2J6N2"/>
<dbReference type="Gene3D" id="1.20.272.10">
    <property type="match status" value="1"/>
</dbReference>
<dbReference type="OMA" id="TINKHSH"/>
<dbReference type="Proteomes" id="UP000031668">
    <property type="component" value="Unassembled WGS sequence"/>
</dbReference>
<dbReference type="InterPro" id="IPR013725">
    <property type="entry name" value="DNA_replication_fac_RFC1_C"/>
</dbReference>